<keyword evidence="4 7" id="KW-0456">Lyase</keyword>
<evidence type="ECO:0000259" key="6">
    <source>
        <dbReference type="Pfam" id="PF16889"/>
    </source>
</evidence>
<dbReference type="GO" id="GO:0042597">
    <property type="term" value="C:periplasmic space"/>
    <property type="evidence" value="ECO:0007669"/>
    <property type="project" value="UniProtKB-SubCell"/>
</dbReference>
<feature type="domain" description="Heparinase II/III-like C-terminal" evidence="5">
    <location>
        <begin position="352"/>
        <end position="544"/>
    </location>
</feature>
<evidence type="ECO:0000256" key="1">
    <source>
        <dbReference type="ARBA" id="ARBA00004418"/>
    </source>
</evidence>
<dbReference type="RefSeq" id="WP_120141482.1">
    <property type="nucleotide sequence ID" value="NZ_CP031933.2"/>
</dbReference>
<feature type="domain" description="Heparin-sulfate lyase N-terminal" evidence="6">
    <location>
        <begin position="25"/>
        <end position="285"/>
    </location>
</feature>
<dbReference type="PANTHER" id="PTHR39210:SF1">
    <property type="entry name" value="HEPARIN-SULFATE LYASE"/>
    <property type="match status" value="1"/>
</dbReference>
<evidence type="ECO:0000256" key="4">
    <source>
        <dbReference type="ARBA" id="ARBA00023239"/>
    </source>
</evidence>
<dbReference type="AlphaFoldDB" id="A0A386PP07"/>
<organism evidence="7 8">
    <name type="scientific">Companilactobacillus zhachilii</name>
    <dbReference type="NCBI Taxonomy" id="2304606"/>
    <lineage>
        <taxon>Bacteria</taxon>
        <taxon>Bacillati</taxon>
        <taxon>Bacillota</taxon>
        <taxon>Bacilli</taxon>
        <taxon>Lactobacillales</taxon>
        <taxon>Lactobacillaceae</taxon>
        <taxon>Companilactobacillus</taxon>
    </lineage>
</organism>
<comment type="subcellular location">
    <subcellularLocation>
        <location evidence="1">Periplasm</location>
    </subcellularLocation>
</comment>
<dbReference type="GO" id="GO:0016829">
    <property type="term" value="F:lyase activity"/>
    <property type="evidence" value="ECO:0007669"/>
    <property type="project" value="UniProtKB-KW"/>
</dbReference>
<dbReference type="OrthoDB" id="7335480at2"/>
<evidence type="ECO:0000256" key="2">
    <source>
        <dbReference type="ARBA" id="ARBA00022729"/>
    </source>
</evidence>
<evidence type="ECO:0000313" key="7">
    <source>
        <dbReference type="EMBL" id="AYE37256.1"/>
    </source>
</evidence>
<proteinExistence type="predicted"/>
<dbReference type="KEGG" id="lzh:D1B17_00700"/>
<dbReference type="InterPro" id="IPR008929">
    <property type="entry name" value="Chondroitin_lyas"/>
</dbReference>
<protein>
    <submittedName>
        <fullName evidence="7">Oligohyaluronate lyase</fullName>
    </submittedName>
</protein>
<dbReference type="Gene3D" id="2.70.98.70">
    <property type="match status" value="1"/>
</dbReference>
<evidence type="ECO:0000313" key="8">
    <source>
        <dbReference type="Proteomes" id="UP000267208"/>
    </source>
</evidence>
<dbReference type="Pfam" id="PF07940">
    <property type="entry name" value="Hepar_II_III_C"/>
    <property type="match status" value="1"/>
</dbReference>
<dbReference type="InterPro" id="IPR031680">
    <property type="entry name" value="Hepar_II_III_N"/>
</dbReference>
<evidence type="ECO:0000259" key="5">
    <source>
        <dbReference type="Pfam" id="PF07940"/>
    </source>
</evidence>
<accession>A0A386PP07</accession>
<keyword evidence="8" id="KW-1185">Reference proteome</keyword>
<dbReference type="Gene3D" id="1.50.10.100">
    <property type="entry name" value="Chondroitin AC/alginate lyase"/>
    <property type="match status" value="1"/>
</dbReference>
<reference evidence="8" key="1">
    <citation type="submission" date="2018-08" db="EMBL/GenBank/DDBJ databases">
        <title>Genome of Lactobacillus sp. HBUAS52074.</title>
        <authorList>
            <person name="Guo Z."/>
            <person name="Zhang Z.D."/>
        </authorList>
    </citation>
    <scope>NUCLEOTIDE SEQUENCE [LARGE SCALE GENOMIC DNA]</scope>
    <source>
        <strain evidence="8">HBUAS52074</strain>
    </source>
</reference>
<dbReference type="Pfam" id="PF16889">
    <property type="entry name" value="Hepar_II_III_N"/>
    <property type="match status" value="1"/>
</dbReference>
<dbReference type="InterPro" id="IPR012480">
    <property type="entry name" value="Hepar_II_III_C"/>
</dbReference>
<dbReference type="EMBL" id="CP031933">
    <property type="protein sequence ID" value="AYE37256.1"/>
    <property type="molecule type" value="Genomic_DNA"/>
</dbReference>
<dbReference type="SUPFAM" id="SSF48230">
    <property type="entry name" value="Chondroitin AC/alginate lyase"/>
    <property type="match status" value="1"/>
</dbReference>
<sequence length="635" mass="73842">MSDNLSTVKNLLSNNQVAYTDLYFNNSKLLLENKFLFQHVYNMEPSPITYQLEDWHKSPNGDPEWLYVLNRQEYLQDLLITYLYTNDEKYLLKAKRFMMDWIQNDYDQIKYRYTAWRTIDTGIRLLNWSLVYKVLVKKNLLTDIEKIKIDETIQAQAEYLNQNYIDKYDLSNWGVLITTGILCFNAVNEDVISADLVSWALHKLTTEMELQVDDDGIHWEQSPLYFIEVFRSTLCVYAAYKNNGLEFPEVIIKKLRLMLKAFDYFVLPNSKILQQGDTDAIETADLIASAQLILNSKMSETKYDFIPLEFYSLNNLSLTRTQEENSSSYLDATISGNYYMKDQRGNYWHCYNGDLGSGHGHTALGHIDLTIDNQNILIDPGRYTYIDSEIRRNLKSGSSHNIVSIDDVYPLVPHDSWKYAKVTTPGNNQVKHFENYDVVVTSYFDKEHCFNYTRYFIWFKKHELALIFDVGTQKGKHLKKNNWILSPELIAEASEENGSIVLSQADNKKFKMFFSDKIKQAENQIYSPRYNEQESTVKIVTSSEFENQFVSYFAVGNDADVDTITKLQATRSGSHTDVLDTYCYPIEIALNDGTKIDVVLEHENTFIGDKVYYVNGQPYYGDLVISENGEYNRLL</sequence>
<name>A0A386PP07_9LACO</name>
<dbReference type="PANTHER" id="PTHR39210">
    <property type="entry name" value="HEPARIN-SULFATE LYASE"/>
    <property type="match status" value="1"/>
</dbReference>
<keyword evidence="2" id="KW-0732">Signal</keyword>
<dbReference type="Proteomes" id="UP000267208">
    <property type="component" value="Chromosome"/>
</dbReference>
<evidence type="ECO:0000256" key="3">
    <source>
        <dbReference type="ARBA" id="ARBA00022764"/>
    </source>
</evidence>
<keyword evidence="3" id="KW-0574">Periplasm</keyword>
<gene>
    <name evidence="7" type="ORF">D1B17_00700</name>
</gene>